<dbReference type="InterPro" id="IPR013815">
    <property type="entry name" value="ATP_grasp_subdomain_1"/>
</dbReference>
<dbReference type="InterPro" id="IPR005875">
    <property type="entry name" value="PurK"/>
</dbReference>
<evidence type="ECO:0000256" key="3">
    <source>
        <dbReference type="ARBA" id="ARBA00022840"/>
    </source>
</evidence>
<dbReference type="NCBIfam" id="NF004678">
    <property type="entry name" value="PRK06019.1-4"/>
    <property type="match status" value="1"/>
</dbReference>
<feature type="binding site" evidence="4">
    <location>
        <position position="160"/>
    </location>
    <ligand>
        <name>ATP</name>
        <dbReference type="ChEBI" id="CHEBI:30616"/>
    </ligand>
</feature>
<dbReference type="Gene3D" id="3.30.470.20">
    <property type="entry name" value="ATP-grasp fold, B domain"/>
    <property type="match status" value="1"/>
</dbReference>
<comment type="caution">
    <text evidence="6">The sequence shown here is derived from an EMBL/GenBank/DDBJ whole genome shotgun (WGS) entry which is preliminary data.</text>
</comment>
<proteinExistence type="inferred from homology"/>
<dbReference type="EC" id="6.3.4.18" evidence="4"/>
<feature type="binding site" evidence="4">
    <location>
        <position position="79"/>
    </location>
    <ligand>
        <name>ATP</name>
        <dbReference type="ChEBI" id="CHEBI:30616"/>
    </ligand>
</feature>
<feature type="binding site" evidence="4">
    <location>
        <begin position="152"/>
        <end position="155"/>
    </location>
    <ligand>
        <name>ATP</name>
        <dbReference type="ChEBI" id="CHEBI:30616"/>
    </ligand>
</feature>
<comment type="function">
    <text evidence="4">Catalyzes the ATP-dependent conversion of 5-aminoimidazole ribonucleotide (AIR) and HCO(3)(-) to N5-carboxyaminoimidazole ribonucleotide (N5-CAIR).</text>
</comment>
<feature type="binding site" evidence="4">
    <location>
        <position position="119"/>
    </location>
    <ligand>
        <name>ATP</name>
        <dbReference type="ChEBI" id="CHEBI:30616"/>
    </ligand>
</feature>
<dbReference type="AlphaFoldDB" id="A0AAW7XPW3"/>
<dbReference type="PANTHER" id="PTHR11609:SF5">
    <property type="entry name" value="PHOSPHORIBOSYLAMINOIMIDAZOLE CARBOXYLASE"/>
    <property type="match status" value="1"/>
</dbReference>
<keyword evidence="4 6" id="KW-0436">Ligase</keyword>
<keyword evidence="1 4" id="KW-0547">Nucleotide-binding</keyword>
<comment type="catalytic activity">
    <reaction evidence="4">
        <text>5-amino-1-(5-phospho-beta-D-ribosyl)imidazole + hydrogencarbonate + ATP = 5-carboxyamino-1-(5-phospho-D-ribosyl)imidazole + ADP + phosphate + 2 H(+)</text>
        <dbReference type="Rhea" id="RHEA:19317"/>
        <dbReference type="ChEBI" id="CHEBI:15378"/>
        <dbReference type="ChEBI" id="CHEBI:17544"/>
        <dbReference type="ChEBI" id="CHEBI:30616"/>
        <dbReference type="ChEBI" id="CHEBI:43474"/>
        <dbReference type="ChEBI" id="CHEBI:58730"/>
        <dbReference type="ChEBI" id="CHEBI:137981"/>
        <dbReference type="ChEBI" id="CHEBI:456216"/>
        <dbReference type="EC" id="6.3.4.18"/>
    </reaction>
</comment>
<dbReference type="SUPFAM" id="SSF52440">
    <property type="entry name" value="PreATP-grasp domain"/>
    <property type="match status" value="1"/>
</dbReference>
<comment type="pathway">
    <text evidence="4">Purine metabolism; IMP biosynthesis via de novo pathway; 5-amino-1-(5-phospho-D-ribosyl)imidazole-4-carboxylate from 5-amino-1-(5-phospho-D-ribosyl)imidazole (N5-CAIR route): step 1/2.</text>
</comment>
<dbReference type="GO" id="GO:0005829">
    <property type="term" value="C:cytosol"/>
    <property type="evidence" value="ECO:0007669"/>
    <property type="project" value="TreeGrafter"/>
</dbReference>
<organism evidence="6 7">
    <name type="scientific">Neptunomonas phycophila</name>
    <dbReference type="NCBI Taxonomy" id="1572645"/>
    <lineage>
        <taxon>Bacteria</taxon>
        <taxon>Pseudomonadati</taxon>
        <taxon>Pseudomonadota</taxon>
        <taxon>Gammaproteobacteria</taxon>
        <taxon>Oceanospirillales</taxon>
        <taxon>Oceanospirillaceae</taxon>
        <taxon>Neptunomonas</taxon>
    </lineage>
</organism>
<feature type="binding site" evidence="4">
    <location>
        <begin position="124"/>
        <end position="130"/>
    </location>
    <ligand>
        <name>ATP</name>
        <dbReference type="ChEBI" id="CHEBI:30616"/>
    </ligand>
</feature>
<dbReference type="PANTHER" id="PTHR11609">
    <property type="entry name" value="PURINE BIOSYNTHESIS PROTEIN 6/7, PUR6/7"/>
    <property type="match status" value="1"/>
</dbReference>
<dbReference type="Gene3D" id="3.30.1490.20">
    <property type="entry name" value="ATP-grasp fold, A domain"/>
    <property type="match status" value="1"/>
</dbReference>
<dbReference type="PROSITE" id="PS50975">
    <property type="entry name" value="ATP_GRASP"/>
    <property type="match status" value="1"/>
</dbReference>
<dbReference type="Gene3D" id="3.40.50.20">
    <property type="match status" value="1"/>
</dbReference>
<reference evidence="6" key="1">
    <citation type="submission" date="2023-07" db="EMBL/GenBank/DDBJ databases">
        <title>Genome content predicts the carbon catabolic preferences of heterotrophic bacteria.</title>
        <authorList>
            <person name="Gralka M."/>
        </authorList>
    </citation>
    <scope>NUCLEOTIDE SEQUENCE</scope>
    <source>
        <strain evidence="6">I2M16</strain>
    </source>
</reference>
<dbReference type="InterPro" id="IPR040686">
    <property type="entry name" value="PurK_C"/>
</dbReference>
<dbReference type="RefSeq" id="WP_303551920.1">
    <property type="nucleotide sequence ID" value="NZ_JAUOPG010000011.1"/>
</dbReference>
<dbReference type="SUPFAM" id="SSF51246">
    <property type="entry name" value="Rudiment single hybrid motif"/>
    <property type="match status" value="1"/>
</dbReference>
<dbReference type="GO" id="GO:0046872">
    <property type="term" value="F:metal ion binding"/>
    <property type="evidence" value="ECO:0007669"/>
    <property type="project" value="InterPro"/>
</dbReference>
<feature type="domain" description="ATP-grasp" evidence="5">
    <location>
        <begin position="83"/>
        <end position="266"/>
    </location>
</feature>
<keyword evidence="2 4" id="KW-0658">Purine biosynthesis</keyword>
<name>A0AAW7XPW3_9GAMM</name>
<dbReference type="InterPro" id="IPR016185">
    <property type="entry name" value="PreATP-grasp_dom_sf"/>
</dbReference>
<dbReference type="InterPro" id="IPR011054">
    <property type="entry name" value="Rudment_hybrid_motif"/>
</dbReference>
<evidence type="ECO:0000256" key="4">
    <source>
        <dbReference type="HAMAP-Rule" id="MF_01928"/>
    </source>
</evidence>
<accession>A0AAW7XPW3</accession>
<dbReference type="SUPFAM" id="SSF56059">
    <property type="entry name" value="Glutathione synthetase ATP-binding domain-like"/>
    <property type="match status" value="1"/>
</dbReference>
<dbReference type="GO" id="GO:0005524">
    <property type="term" value="F:ATP binding"/>
    <property type="evidence" value="ECO:0007669"/>
    <property type="project" value="UniProtKB-UniRule"/>
</dbReference>
<comment type="subunit">
    <text evidence="4">Homodimer.</text>
</comment>
<evidence type="ECO:0000259" key="5">
    <source>
        <dbReference type="PROSITE" id="PS50975"/>
    </source>
</evidence>
<dbReference type="Proteomes" id="UP001169862">
    <property type="component" value="Unassembled WGS sequence"/>
</dbReference>
<evidence type="ECO:0000313" key="7">
    <source>
        <dbReference type="Proteomes" id="UP001169862"/>
    </source>
</evidence>
<dbReference type="GO" id="GO:0004638">
    <property type="term" value="F:phosphoribosylaminoimidazole carboxylase activity"/>
    <property type="evidence" value="ECO:0007669"/>
    <property type="project" value="InterPro"/>
</dbReference>
<dbReference type="GO" id="GO:0034028">
    <property type="term" value="F:5-(carboxyamino)imidazole ribonucleotide synthase activity"/>
    <property type="evidence" value="ECO:0007669"/>
    <property type="project" value="UniProtKB-UniRule"/>
</dbReference>
<feature type="binding site" evidence="4">
    <location>
        <begin position="236"/>
        <end position="237"/>
    </location>
    <ligand>
        <name>ATP</name>
        <dbReference type="ChEBI" id="CHEBI:30616"/>
    </ligand>
</feature>
<gene>
    <name evidence="4 6" type="primary">purK</name>
    <name evidence="6" type="ORF">Q4490_15785</name>
</gene>
<protein>
    <recommendedName>
        <fullName evidence="4">N5-carboxyaminoimidazole ribonucleotide synthase</fullName>
        <shortName evidence="4">N5-CAIR synthase</shortName>
        <ecNumber evidence="4">6.3.4.18</ecNumber>
    </recommendedName>
    <alternativeName>
        <fullName evidence="4">5-(carboxyamino)imidazole ribonucleotide synthetase</fullName>
    </alternativeName>
</protein>
<feature type="binding site" evidence="4">
    <location>
        <position position="183"/>
    </location>
    <ligand>
        <name>ATP</name>
        <dbReference type="ChEBI" id="CHEBI:30616"/>
    </ligand>
</feature>
<dbReference type="InterPro" id="IPR011761">
    <property type="entry name" value="ATP-grasp"/>
</dbReference>
<dbReference type="HAMAP" id="MF_01928">
    <property type="entry name" value="PurK"/>
    <property type="match status" value="1"/>
</dbReference>
<dbReference type="EMBL" id="JAUOPG010000011">
    <property type="protein sequence ID" value="MDO6455032.1"/>
    <property type="molecule type" value="Genomic_DNA"/>
</dbReference>
<evidence type="ECO:0000256" key="2">
    <source>
        <dbReference type="ARBA" id="ARBA00022755"/>
    </source>
</evidence>
<evidence type="ECO:0000313" key="6">
    <source>
        <dbReference type="EMBL" id="MDO6455032.1"/>
    </source>
</evidence>
<dbReference type="Pfam" id="PF17769">
    <property type="entry name" value="PurK_C"/>
    <property type="match status" value="1"/>
</dbReference>
<dbReference type="InterPro" id="IPR003135">
    <property type="entry name" value="ATP-grasp_carboxylate-amine"/>
</dbReference>
<sequence length="358" mass="39318">MKKVWVLGAGQLGAMMKHAGLPLNVDVEAVAFDAPKVSLGSDDAVTAEIELWPQSAVTDQLSAHPNFVNKDVFPRLADRYTQKQLLDELSIATAPWRVVEAETTAASLYSALGDTVLLKRRTGGYDGRGQYWLKNAESTQAPEDFLNQSIAEQKIPFDEEVSLVGARDKDGNLFFYPLTLNLHLDGILMASVSPLSRLAQLQPVAESMLGKLLTSLNYVGVMAMECFRVGDQLMVNELAPRVHNSGHWTQAGASISQFEYHVRAVAGLPLAPARIKAQTVMINLIGVERNDGWLGVEGTELYWYGKEVRAGRKLGHINVCAPKQSDLCASLHQLSSLLPEPYPTVFEWVDRNLSSSDK</sequence>
<keyword evidence="3 4" id="KW-0067">ATP-binding</keyword>
<evidence type="ECO:0000256" key="1">
    <source>
        <dbReference type="ARBA" id="ARBA00022741"/>
    </source>
</evidence>
<dbReference type="Pfam" id="PF02222">
    <property type="entry name" value="ATP-grasp"/>
    <property type="match status" value="1"/>
</dbReference>
<dbReference type="GO" id="GO:0006189">
    <property type="term" value="P:'de novo' IMP biosynthetic process"/>
    <property type="evidence" value="ECO:0007669"/>
    <property type="project" value="UniProtKB-UniRule"/>
</dbReference>
<comment type="similarity">
    <text evidence="4">Belongs to the PurK/PurT family.</text>
</comment>